<keyword evidence="2" id="KW-1185">Reference proteome</keyword>
<evidence type="ECO:0000313" key="2">
    <source>
        <dbReference type="Proteomes" id="UP001243375"/>
    </source>
</evidence>
<name>A0ACC2WJ60_9TREE</name>
<organism evidence="1 2">
    <name type="scientific">Naganishia vaughanmartiniae</name>
    <dbReference type="NCBI Taxonomy" id="1424756"/>
    <lineage>
        <taxon>Eukaryota</taxon>
        <taxon>Fungi</taxon>
        <taxon>Dikarya</taxon>
        <taxon>Basidiomycota</taxon>
        <taxon>Agaricomycotina</taxon>
        <taxon>Tremellomycetes</taxon>
        <taxon>Filobasidiales</taxon>
        <taxon>Filobasidiaceae</taxon>
        <taxon>Naganishia</taxon>
    </lineage>
</organism>
<proteinExistence type="predicted"/>
<evidence type="ECO:0000313" key="1">
    <source>
        <dbReference type="EMBL" id="KAJ9111209.1"/>
    </source>
</evidence>
<dbReference type="Proteomes" id="UP001243375">
    <property type="component" value="Unassembled WGS sequence"/>
</dbReference>
<accession>A0ACC2WJ60</accession>
<dbReference type="EMBL" id="JASBWU010000032">
    <property type="protein sequence ID" value="KAJ9111209.1"/>
    <property type="molecule type" value="Genomic_DNA"/>
</dbReference>
<reference evidence="1" key="1">
    <citation type="submission" date="2023-04" db="EMBL/GenBank/DDBJ databases">
        <title>Draft Genome sequencing of Naganishia species isolated from polar environments using Oxford Nanopore Technology.</title>
        <authorList>
            <person name="Leo P."/>
            <person name="Venkateswaran K."/>
        </authorList>
    </citation>
    <scope>NUCLEOTIDE SEQUENCE</scope>
    <source>
        <strain evidence="1">MNA-CCFEE 5425</strain>
    </source>
</reference>
<sequence length="116" mass="12506">MVSGKETSSKHKKDTTIAVVGGGIGGILTAIGLGRQGYEVHLFEQALKFSEIGAGIAIYIENFDNTSGLTSEDSVIDSVKKLNLDGQDDRNDTQGKRRTRGVRLHIDKPARDAHPD</sequence>
<gene>
    <name evidence="1" type="ORF">QFC22_006584</name>
</gene>
<protein>
    <submittedName>
        <fullName evidence="1">Uncharacterized protein</fullName>
    </submittedName>
</protein>
<comment type="caution">
    <text evidence="1">The sequence shown here is derived from an EMBL/GenBank/DDBJ whole genome shotgun (WGS) entry which is preliminary data.</text>
</comment>